<dbReference type="InterPro" id="IPR003099">
    <property type="entry name" value="Prephen_DH"/>
</dbReference>
<dbReference type="Proteomes" id="UP000010847">
    <property type="component" value="Chromosome"/>
</dbReference>
<dbReference type="InterPro" id="IPR008927">
    <property type="entry name" value="6-PGluconate_DH-like_C_sf"/>
</dbReference>
<dbReference type="InterPro" id="IPR036291">
    <property type="entry name" value="NAD(P)-bd_dom_sf"/>
</dbReference>
<dbReference type="PANTHER" id="PTHR21363:SF0">
    <property type="entry name" value="PREPHENATE DEHYDROGENASE [NADP(+)]"/>
    <property type="match status" value="1"/>
</dbReference>
<feature type="domain" description="Prephenate/arogenate dehydrogenase" evidence="4">
    <location>
        <begin position="16"/>
        <end position="293"/>
    </location>
</feature>
<dbReference type="InterPro" id="IPR046825">
    <property type="entry name" value="PDH_C"/>
</dbReference>
<keyword evidence="6" id="KW-1185">Reference proteome</keyword>
<dbReference type="SUPFAM" id="SSF48179">
    <property type="entry name" value="6-phosphogluconate dehydrogenase C-terminal domain-like"/>
    <property type="match status" value="1"/>
</dbReference>
<gene>
    <name evidence="5" type="ORF">DESME_09830</name>
</gene>
<name>W0E8V6_9FIRM</name>
<dbReference type="Pfam" id="PF02153">
    <property type="entry name" value="PDH_N"/>
    <property type="match status" value="1"/>
</dbReference>
<dbReference type="RefSeq" id="WP_006716185.1">
    <property type="nucleotide sequence ID" value="NZ_CP007032.1"/>
</dbReference>
<comment type="pathway">
    <text evidence="3">Amino-acid biosynthesis.</text>
</comment>
<dbReference type="Gene3D" id="3.40.50.720">
    <property type="entry name" value="NAD(P)-binding Rossmann-like Domain"/>
    <property type="match status" value="1"/>
</dbReference>
<dbReference type="HOGENOM" id="CLU_055968_2_0_9"/>
<dbReference type="GO" id="GO:0070403">
    <property type="term" value="F:NAD+ binding"/>
    <property type="evidence" value="ECO:0007669"/>
    <property type="project" value="InterPro"/>
</dbReference>
<evidence type="ECO:0000256" key="3">
    <source>
        <dbReference type="ARBA" id="ARBA00029440"/>
    </source>
</evidence>
<sequence length="293" mass="32555">MDDDFFSPGWRGERRPQAWVIGLGLIGGSWAATLSHLGWKVTALDTQPESLRWAEHQNWIQAGQTEWPEKIEADLVILALPIHLLNEGLEHVLERVCEGAIITDVGSVKTEVCQSDIQRRHVYFIGGHPMTGSEKSGVQAAHAELFRNFPYVLVPRATSPQPVVDKLEALLHQIGAKVVLRTPEEHDRQVALVSHLPHLFAVALTLAILEESPNETSSIELAGRSFREMTRIADSSPEMWQEILIRNASAVLASLDVWQGKLDEIRSWLEEKNGDEIAGAFRKAHAVRQGLGG</sequence>
<comment type="similarity">
    <text evidence="1">Belongs to the prephenate/arogenate dehydrogenase family.</text>
</comment>
<evidence type="ECO:0000256" key="2">
    <source>
        <dbReference type="ARBA" id="ARBA00023002"/>
    </source>
</evidence>
<evidence type="ECO:0000256" key="1">
    <source>
        <dbReference type="ARBA" id="ARBA00007964"/>
    </source>
</evidence>
<dbReference type="GO" id="GO:0008977">
    <property type="term" value="F:prephenate dehydrogenase (NAD+) activity"/>
    <property type="evidence" value="ECO:0007669"/>
    <property type="project" value="InterPro"/>
</dbReference>
<dbReference type="GO" id="GO:0006571">
    <property type="term" value="P:tyrosine biosynthetic process"/>
    <property type="evidence" value="ECO:0007669"/>
    <property type="project" value="InterPro"/>
</dbReference>
<evidence type="ECO:0000259" key="4">
    <source>
        <dbReference type="PROSITE" id="PS51176"/>
    </source>
</evidence>
<dbReference type="Gene3D" id="1.10.3660.10">
    <property type="entry name" value="6-phosphogluconate dehydrogenase C-terminal like domain"/>
    <property type="match status" value="1"/>
</dbReference>
<dbReference type="SUPFAM" id="SSF51735">
    <property type="entry name" value="NAD(P)-binding Rossmann-fold domains"/>
    <property type="match status" value="1"/>
</dbReference>
<dbReference type="Pfam" id="PF20463">
    <property type="entry name" value="PDH_C"/>
    <property type="match status" value="1"/>
</dbReference>
<dbReference type="EMBL" id="CP007032">
    <property type="protein sequence ID" value="AHF07290.1"/>
    <property type="molecule type" value="Genomic_DNA"/>
</dbReference>
<organism evidence="5 6">
    <name type="scientific">Desulfitobacterium metallireducens DSM 15288</name>
    <dbReference type="NCBI Taxonomy" id="871968"/>
    <lineage>
        <taxon>Bacteria</taxon>
        <taxon>Bacillati</taxon>
        <taxon>Bacillota</taxon>
        <taxon>Clostridia</taxon>
        <taxon>Eubacteriales</taxon>
        <taxon>Desulfitobacteriaceae</taxon>
        <taxon>Desulfitobacterium</taxon>
    </lineage>
</organism>
<dbReference type="OrthoDB" id="9802008at2"/>
<dbReference type="PANTHER" id="PTHR21363">
    <property type="entry name" value="PREPHENATE DEHYDROGENASE"/>
    <property type="match status" value="1"/>
</dbReference>
<dbReference type="STRING" id="871968.DESME_09830"/>
<keyword evidence="2" id="KW-0560">Oxidoreductase</keyword>
<proteinExistence type="inferred from homology"/>
<dbReference type="PROSITE" id="PS51176">
    <property type="entry name" value="PDH_ADH"/>
    <property type="match status" value="1"/>
</dbReference>
<dbReference type="GO" id="GO:0004665">
    <property type="term" value="F:prephenate dehydrogenase (NADP+) activity"/>
    <property type="evidence" value="ECO:0007669"/>
    <property type="project" value="InterPro"/>
</dbReference>
<dbReference type="eggNOG" id="COG0287">
    <property type="taxonomic scope" value="Bacteria"/>
</dbReference>
<accession>W0E8V6</accession>
<reference evidence="5 6" key="1">
    <citation type="submission" date="2013-12" db="EMBL/GenBank/DDBJ databases">
        <authorList>
            <consortium name="DOE Joint Genome Institute"/>
            <person name="Smidt H."/>
            <person name="Huntemann M."/>
            <person name="Han J."/>
            <person name="Chen A."/>
            <person name="Kyrpides N."/>
            <person name="Mavromatis K."/>
            <person name="Markowitz V."/>
            <person name="Palaniappan K."/>
            <person name="Ivanova N."/>
            <person name="Schaumberg A."/>
            <person name="Pati A."/>
            <person name="Liolios K."/>
            <person name="Nordberg H.P."/>
            <person name="Cantor M.N."/>
            <person name="Hua S.X."/>
            <person name="Woyke T."/>
        </authorList>
    </citation>
    <scope>NUCLEOTIDE SEQUENCE [LARGE SCALE GENOMIC DNA]</scope>
    <source>
        <strain evidence="6">DSM 15288</strain>
    </source>
</reference>
<dbReference type="KEGG" id="dmt:DESME_09830"/>
<dbReference type="AlphaFoldDB" id="W0E8V6"/>
<protein>
    <submittedName>
        <fullName evidence="5">Prephenate dehydrogenase</fullName>
    </submittedName>
</protein>
<evidence type="ECO:0000313" key="6">
    <source>
        <dbReference type="Proteomes" id="UP000010847"/>
    </source>
</evidence>
<evidence type="ECO:0000313" key="5">
    <source>
        <dbReference type="EMBL" id="AHF07290.1"/>
    </source>
</evidence>
<dbReference type="InterPro" id="IPR046826">
    <property type="entry name" value="PDH_N"/>
</dbReference>
<dbReference type="InterPro" id="IPR050812">
    <property type="entry name" value="Preph/Arog_dehydrog"/>
</dbReference>